<name>A0A9Q1L5S5_9SOLA</name>
<keyword evidence="2" id="KW-1185">Reference proteome</keyword>
<dbReference type="EMBL" id="JAJAGQ010000022">
    <property type="protein sequence ID" value="KAJ8529853.1"/>
    <property type="molecule type" value="Genomic_DNA"/>
</dbReference>
<evidence type="ECO:0000313" key="2">
    <source>
        <dbReference type="Proteomes" id="UP001152561"/>
    </source>
</evidence>
<accession>A0A9Q1L5S5</accession>
<organism evidence="1 2">
    <name type="scientific">Anisodus acutangulus</name>
    <dbReference type="NCBI Taxonomy" id="402998"/>
    <lineage>
        <taxon>Eukaryota</taxon>
        <taxon>Viridiplantae</taxon>
        <taxon>Streptophyta</taxon>
        <taxon>Embryophyta</taxon>
        <taxon>Tracheophyta</taxon>
        <taxon>Spermatophyta</taxon>
        <taxon>Magnoliopsida</taxon>
        <taxon>eudicotyledons</taxon>
        <taxon>Gunneridae</taxon>
        <taxon>Pentapetalae</taxon>
        <taxon>asterids</taxon>
        <taxon>lamiids</taxon>
        <taxon>Solanales</taxon>
        <taxon>Solanaceae</taxon>
        <taxon>Solanoideae</taxon>
        <taxon>Hyoscyameae</taxon>
        <taxon>Anisodus</taxon>
    </lineage>
</organism>
<reference evidence="2" key="1">
    <citation type="journal article" date="2023" name="Proc. Natl. Acad. Sci. U.S.A.">
        <title>Genomic and structural basis for evolution of tropane alkaloid biosynthesis.</title>
        <authorList>
            <person name="Wanga Y.-J."/>
            <person name="Taina T."/>
            <person name="Yua J.-Y."/>
            <person name="Lia J."/>
            <person name="Xua B."/>
            <person name="Chenc J."/>
            <person name="D'Auriad J.C."/>
            <person name="Huanga J.-P."/>
            <person name="Huanga S.-X."/>
        </authorList>
    </citation>
    <scope>NUCLEOTIDE SEQUENCE [LARGE SCALE GENOMIC DNA]</scope>
    <source>
        <strain evidence="2">cv. KIB-2019</strain>
    </source>
</reference>
<gene>
    <name evidence="1" type="ORF">K7X08_036688</name>
</gene>
<comment type="caution">
    <text evidence="1">The sequence shown here is derived from an EMBL/GenBank/DDBJ whole genome shotgun (WGS) entry which is preliminary data.</text>
</comment>
<sequence>MGQIPVLMDDAWTLEAKKMVKLLIFSGAYTGEDAAWDFSDAEHPPLWTWWSLLINLYKDFELETVVSPWSVFVSFGL</sequence>
<dbReference type="AlphaFoldDB" id="A0A9Q1L5S5"/>
<proteinExistence type="predicted"/>
<evidence type="ECO:0000313" key="1">
    <source>
        <dbReference type="EMBL" id="KAJ8529853.1"/>
    </source>
</evidence>
<protein>
    <submittedName>
        <fullName evidence="1">Uncharacterized protein</fullName>
    </submittedName>
</protein>
<dbReference type="Proteomes" id="UP001152561">
    <property type="component" value="Unassembled WGS sequence"/>
</dbReference>